<dbReference type="STRING" id="1246637.MTBBW1_2130034"/>
<dbReference type="AlphaFoldDB" id="A0A1W1HCF8"/>
<protein>
    <submittedName>
        <fullName evidence="1">Uncharacterized protein</fullName>
    </submittedName>
</protein>
<reference evidence="1 2" key="1">
    <citation type="submission" date="2017-03" db="EMBL/GenBank/DDBJ databases">
        <authorList>
            <person name="Afonso C.L."/>
            <person name="Miller P.J."/>
            <person name="Scott M.A."/>
            <person name="Spackman E."/>
            <person name="Goraichik I."/>
            <person name="Dimitrov K.M."/>
            <person name="Suarez D.L."/>
            <person name="Swayne D.E."/>
        </authorList>
    </citation>
    <scope>NUCLEOTIDE SEQUENCE [LARGE SCALE GENOMIC DNA]</scope>
    <source>
        <strain evidence="1">PRJEB14757</strain>
    </source>
</reference>
<organism evidence="1 2">
    <name type="scientific">Desulfamplus magnetovallimortis</name>
    <dbReference type="NCBI Taxonomy" id="1246637"/>
    <lineage>
        <taxon>Bacteria</taxon>
        <taxon>Pseudomonadati</taxon>
        <taxon>Thermodesulfobacteriota</taxon>
        <taxon>Desulfobacteria</taxon>
        <taxon>Desulfobacterales</taxon>
        <taxon>Desulfobacteraceae</taxon>
        <taxon>Desulfamplus</taxon>
    </lineage>
</organism>
<evidence type="ECO:0000313" key="1">
    <source>
        <dbReference type="EMBL" id="SLM30139.1"/>
    </source>
</evidence>
<dbReference type="EMBL" id="FWEV01000128">
    <property type="protein sequence ID" value="SLM30139.1"/>
    <property type="molecule type" value="Genomic_DNA"/>
</dbReference>
<name>A0A1W1HCF8_9BACT</name>
<sequence>MKVVLKTGCYRDFHIRLPEKYFGILNSEVQPQGIAPKVLANLIIWNSIYEPVDLVDFSKNHHNMMCFLIASKSLYCGKIKYVNT</sequence>
<evidence type="ECO:0000313" key="2">
    <source>
        <dbReference type="Proteomes" id="UP000191931"/>
    </source>
</evidence>
<keyword evidence="2" id="KW-1185">Reference proteome</keyword>
<proteinExistence type="predicted"/>
<accession>A0A1W1HCF8</accession>
<dbReference type="Proteomes" id="UP000191931">
    <property type="component" value="Unassembled WGS sequence"/>
</dbReference>
<gene>
    <name evidence="1" type="ORF">MTBBW1_2130034</name>
</gene>